<proteinExistence type="predicted"/>
<evidence type="ECO:0000313" key="2">
    <source>
        <dbReference type="Proteomes" id="UP000770785"/>
    </source>
</evidence>
<comment type="caution">
    <text evidence="1">The sequence shown here is derived from an EMBL/GenBank/DDBJ whole genome shotgun (WGS) entry which is preliminary data.</text>
</comment>
<sequence length="511" mass="58135">MNLNFNTWHPMPRYGLAAAIVDYEREHKGNFPELTAPELARMAIASLALNKRGYLLRTVPNRDGGANSVRYQDFNEVEKLRPGKPAKQNSANGFFLAPHVLTSNDSGKMVNEFAALTNALKGPLDKSFQLKRSFSPMTSKTNAGRGTMSDPKDELLQAAFTAVASSTKRKAAALDYDNYTNIGLIPDLPLVTEDGTEYPLVEYVHILELIQKNLGDVRIGTKDLKTNKYGPRPAYYRGNFQYALSNVNFGSLQLLAALSRLMEEGQAIRPERVQRLIGYMEHRPLHIIGYDSGRQEQFGSHLTELTRNGILYHMLNDIWKVDFYDIKDNKYKDPKWKHFKRNLDRWLRRFDWPSFIAFLSVRATYPISFLQPIKYFMSQKISEEIIDSALALGKSINYAAFKSAQEKKKADKATARTVFDYKTRVLASLESNIRSARQPEQLLAQISTQIGRMTNYDVDGKAEAFMRAILTEELDLKQGQNLLIAFMRLNQSYDRAVAESEKSTDESEFTT</sequence>
<dbReference type="EMBL" id="JAATJH010000002">
    <property type="protein sequence ID" value="NJC25690.1"/>
    <property type="molecule type" value="Genomic_DNA"/>
</dbReference>
<dbReference type="RefSeq" id="WP_168036478.1">
    <property type="nucleotide sequence ID" value="NZ_JAATJH010000002.1"/>
</dbReference>
<organism evidence="1 2">
    <name type="scientific">Neolewinella antarctica</name>
    <dbReference type="NCBI Taxonomy" id="442734"/>
    <lineage>
        <taxon>Bacteria</taxon>
        <taxon>Pseudomonadati</taxon>
        <taxon>Bacteroidota</taxon>
        <taxon>Saprospiria</taxon>
        <taxon>Saprospirales</taxon>
        <taxon>Lewinellaceae</taxon>
        <taxon>Neolewinella</taxon>
    </lineage>
</organism>
<name>A0ABX0X8V9_9BACT</name>
<gene>
    <name evidence="1" type="ORF">GGR27_001189</name>
</gene>
<reference evidence="1 2" key="1">
    <citation type="submission" date="2020-03" db="EMBL/GenBank/DDBJ databases">
        <title>Genomic Encyclopedia of Type Strains, Phase IV (KMG-IV): sequencing the most valuable type-strain genomes for metagenomic binning, comparative biology and taxonomic classification.</title>
        <authorList>
            <person name="Goeker M."/>
        </authorList>
    </citation>
    <scope>NUCLEOTIDE SEQUENCE [LARGE SCALE GENOMIC DNA]</scope>
    <source>
        <strain evidence="1 2">DSM 105096</strain>
    </source>
</reference>
<evidence type="ECO:0000313" key="1">
    <source>
        <dbReference type="EMBL" id="NJC25690.1"/>
    </source>
</evidence>
<keyword evidence="2" id="KW-1185">Reference proteome</keyword>
<dbReference type="Proteomes" id="UP000770785">
    <property type="component" value="Unassembled WGS sequence"/>
</dbReference>
<accession>A0ABX0X8V9</accession>
<protein>
    <submittedName>
        <fullName evidence="1">Uncharacterized protein</fullName>
    </submittedName>
</protein>